<dbReference type="Proteomes" id="UP001596004">
    <property type="component" value="Unassembled WGS sequence"/>
</dbReference>
<dbReference type="CDD" id="cd02440">
    <property type="entry name" value="AdoMet_MTases"/>
    <property type="match status" value="1"/>
</dbReference>
<accession>A0ABV9CTC1</accession>
<evidence type="ECO:0000313" key="3">
    <source>
        <dbReference type="Proteomes" id="UP001596004"/>
    </source>
</evidence>
<dbReference type="EC" id="2.1.1.-" evidence="2"/>
<reference evidence="3" key="1">
    <citation type="journal article" date="2019" name="Int. J. Syst. Evol. Microbiol.">
        <title>The Global Catalogue of Microorganisms (GCM) 10K type strain sequencing project: providing services to taxonomists for standard genome sequencing and annotation.</title>
        <authorList>
            <consortium name="The Broad Institute Genomics Platform"/>
            <consortium name="The Broad Institute Genome Sequencing Center for Infectious Disease"/>
            <person name="Wu L."/>
            <person name="Ma J."/>
        </authorList>
    </citation>
    <scope>NUCLEOTIDE SEQUENCE [LARGE SCALE GENOMIC DNA]</scope>
    <source>
        <strain evidence="3">CGMCC 4.7132</strain>
    </source>
</reference>
<dbReference type="RefSeq" id="WP_380851144.1">
    <property type="nucleotide sequence ID" value="NZ_JBHSFP010000048.1"/>
</dbReference>
<evidence type="ECO:0000259" key="1">
    <source>
        <dbReference type="Pfam" id="PF08241"/>
    </source>
</evidence>
<dbReference type="PANTHER" id="PTHR43591:SF24">
    <property type="entry name" value="2-METHOXY-6-POLYPRENYL-1,4-BENZOQUINOL METHYLASE, MITOCHONDRIAL"/>
    <property type="match status" value="1"/>
</dbReference>
<sequence length="251" mass="26752">MGAAVMRFRGELARNYSDGRRLPAGTVAAWMSAVAPFVTVSGGTVLDLGAGTGRFSRALAEHYSVRVVAVEPSSEMRMDAAAGAGPEVGVVGGRAEAIPCASRAFQAIWASQVVHHIEDFDRCAAEVRRVLLPGGRLIVRGAFHDAGRPTLFHTYFPDLVALAEERGRALAALTRALERAGMGAERHDTVVQTSAPTLADFAAQVALRAHSPLRRLSDDRFAEGLERLMRDAVRSPATGPVTSTMDLVVYS</sequence>
<dbReference type="PANTHER" id="PTHR43591">
    <property type="entry name" value="METHYLTRANSFERASE"/>
    <property type="match status" value="1"/>
</dbReference>
<dbReference type="SUPFAM" id="SSF53335">
    <property type="entry name" value="S-adenosyl-L-methionine-dependent methyltransferases"/>
    <property type="match status" value="1"/>
</dbReference>
<organism evidence="2 3">
    <name type="scientific">Sphaerisporangium dianthi</name>
    <dbReference type="NCBI Taxonomy" id="1436120"/>
    <lineage>
        <taxon>Bacteria</taxon>
        <taxon>Bacillati</taxon>
        <taxon>Actinomycetota</taxon>
        <taxon>Actinomycetes</taxon>
        <taxon>Streptosporangiales</taxon>
        <taxon>Streptosporangiaceae</taxon>
        <taxon>Sphaerisporangium</taxon>
    </lineage>
</organism>
<keyword evidence="3" id="KW-1185">Reference proteome</keyword>
<keyword evidence="2" id="KW-0489">Methyltransferase</keyword>
<evidence type="ECO:0000313" key="2">
    <source>
        <dbReference type="EMBL" id="MFC4536529.1"/>
    </source>
</evidence>
<keyword evidence="2" id="KW-0808">Transferase</keyword>
<comment type="caution">
    <text evidence="2">The sequence shown here is derived from an EMBL/GenBank/DDBJ whole genome shotgun (WGS) entry which is preliminary data.</text>
</comment>
<dbReference type="GO" id="GO:0032259">
    <property type="term" value="P:methylation"/>
    <property type="evidence" value="ECO:0007669"/>
    <property type="project" value="UniProtKB-KW"/>
</dbReference>
<dbReference type="InterPro" id="IPR013216">
    <property type="entry name" value="Methyltransf_11"/>
</dbReference>
<dbReference type="InterPro" id="IPR029063">
    <property type="entry name" value="SAM-dependent_MTases_sf"/>
</dbReference>
<feature type="domain" description="Methyltransferase type 11" evidence="1">
    <location>
        <begin position="46"/>
        <end position="139"/>
    </location>
</feature>
<name>A0ABV9CTC1_9ACTN</name>
<protein>
    <submittedName>
        <fullName evidence="2">Class I SAM-dependent methyltransferase</fullName>
        <ecNumber evidence="2">2.1.1.-</ecNumber>
    </submittedName>
</protein>
<dbReference type="Gene3D" id="3.40.50.150">
    <property type="entry name" value="Vaccinia Virus protein VP39"/>
    <property type="match status" value="1"/>
</dbReference>
<dbReference type="EMBL" id="JBHSFP010000048">
    <property type="protein sequence ID" value="MFC4536529.1"/>
    <property type="molecule type" value="Genomic_DNA"/>
</dbReference>
<proteinExistence type="predicted"/>
<dbReference type="Pfam" id="PF08241">
    <property type="entry name" value="Methyltransf_11"/>
    <property type="match status" value="1"/>
</dbReference>
<gene>
    <name evidence="2" type="ORF">ACFO60_37655</name>
</gene>
<dbReference type="GO" id="GO:0008168">
    <property type="term" value="F:methyltransferase activity"/>
    <property type="evidence" value="ECO:0007669"/>
    <property type="project" value="UniProtKB-KW"/>
</dbReference>